<dbReference type="PANTHER" id="PTHR42673:SF4">
    <property type="entry name" value="MALEYLACETOACETATE ISOMERASE"/>
    <property type="match status" value="1"/>
</dbReference>
<dbReference type="CDD" id="cd03043">
    <property type="entry name" value="GST_N_1"/>
    <property type="match status" value="1"/>
</dbReference>
<dbReference type="SUPFAM" id="SSF52833">
    <property type="entry name" value="Thioredoxin-like"/>
    <property type="match status" value="1"/>
</dbReference>
<gene>
    <name evidence="3" type="ORF">H8K27_15735</name>
</gene>
<dbReference type="SFLD" id="SFLDS00019">
    <property type="entry name" value="Glutathione_Transferase_(cytos"/>
    <property type="match status" value="1"/>
</dbReference>
<evidence type="ECO:0000256" key="1">
    <source>
        <dbReference type="SAM" id="MobiDB-lite"/>
    </source>
</evidence>
<evidence type="ECO:0000313" key="4">
    <source>
        <dbReference type="Proteomes" id="UP000613113"/>
    </source>
</evidence>
<protein>
    <submittedName>
        <fullName evidence="3">Glutathione S-transferase family protein</fullName>
    </submittedName>
</protein>
<evidence type="ECO:0000259" key="2">
    <source>
        <dbReference type="PROSITE" id="PS50404"/>
    </source>
</evidence>
<dbReference type="InterPro" id="IPR036249">
    <property type="entry name" value="Thioredoxin-like_sf"/>
</dbReference>
<dbReference type="Proteomes" id="UP000613113">
    <property type="component" value="Unassembled WGS sequence"/>
</dbReference>
<evidence type="ECO:0000313" key="3">
    <source>
        <dbReference type="EMBL" id="MBC3886578.1"/>
    </source>
</evidence>
<dbReference type="SFLD" id="SFLDG00358">
    <property type="entry name" value="Main_(cytGST)"/>
    <property type="match status" value="1"/>
</dbReference>
<keyword evidence="4" id="KW-1185">Reference proteome</keyword>
<feature type="region of interest" description="Disordered" evidence="1">
    <location>
        <begin position="201"/>
        <end position="229"/>
    </location>
</feature>
<dbReference type="InterPro" id="IPR040079">
    <property type="entry name" value="Glutathione_S-Trfase"/>
</dbReference>
<dbReference type="RefSeq" id="WP_186864128.1">
    <property type="nucleotide sequence ID" value="NZ_JACOGC010000009.1"/>
</dbReference>
<dbReference type="Pfam" id="PF13409">
    <property type="entry name" value="GST_N_2"/>
    <property type="match status" value="1"/>
</dbReference>
<feature type="compositionally biased region" description="Basic and acidic residues" evidence="1">
    <location>
        <begin position="204"/>
        <end position="214"/>
    </location>
</feature>
<dbReference type="Gene3D" id="3.40.30.10">
    <property type="entry name" value="Glutaredoxin"/>
    <property type="match status" value="1"/>
</dbReference>
<organism evidence="3 4">
    <name type="scientific">Undibacterium griseum</name>
    <dbReference type="NCBI Taxonomy" id="2762295"/>
    <lineage>
        <taxon>Bacteria</taxon>
        <taxon>Pseudomonadati</taxon>
        <taxon>Pseudomonadota</taxon>
        <taxon>Betaproteobacteria</taxon>
        <taxon>Burkholderiales</taxon>
        <taxon>Oxalobacteraceae</taxon>
        <taxon>Undibacterium</taxon>
    </lineage>
</organism>
<sequence length="229" mass="26032">MLQLFIANKNYSSWSLRPWLLMRELGIPFTEHLEHFREGSNWEAFRAFSPTGKVPCLTEDGQVIWDSLGITLHLAEHYPQVWPSDPAARSWARCAAAEMHSGFSALRQHCTMNCGIRVALSNMPEALQKDIARIDELWQEGLHRFGGPYLAGAQFSAADAFFAPVVFRIQTYGLIMSAAATAYCQHMLALPGMRQWYEDALQESPREPAHEQEARQAGTWLHDFRRQPA</sequence>
<name>A0ABR6YRQ2_9BURK</name>
<feature type="domain" description="GST N-terminal" evidence="2">
    <location>
        <begin position="2"/>
        <end position="82"/>
    </location>
</feature>
<dbReference type="EMBL" id="JACOGC010000009">
    <property type="protein sequence ID" value="MBC3886578.1"/>
    <property type="molecule type" value="Genomic_DNA"/>
</dbReference>
<dbReference type="InterPro" id="IPR004045">
    <property type="entry name" value="Glutathione_S-Trfase_N"/>
</dbReference>
<dbReference type="Pfam" id="PF13410">
    <property type="entry name" value="GST_C_2"/>
    <property type="match status" value="1"/>
</dbReference>
<comment type="caution">
    <text evidence="3">The sequence shown here is derived from an EMBL/GenBank/DDBJ whole genome shotgun (WGS) entry which is preliminary data.</text>
</comment>
<dbReference type="PROSITE" id="PS50404">
    <property type="entry name" value="GST_NTER"/>
    <property type="match status" value="1"/>
</dbReference>
<dbReference type="PANTHER" id="PTHR42673">
    <property type="entry name" value="MALEYLACETOACETATE ISOMERASE"/>
    <property type="match status" value="1"/>
</dbReference>
<dbReference type="SUPFAM" id="SSF47616">
    <property type="entry name" value="GST C-terminal domain-like"/>
    <property type="match status" value="1"/>
</dbReference>
<dbReference type="InterPro" id="IPR036282">
    <property type="entry name" value="Glutathione-S-Trfase_C_sf"/>
</dbReference>
<proteinExistence type="predicted"/>
<accession>A0ABR6YRQ2</accession>
<dbReference type="Gene3D" id="1.20.1050.10">
    <property type="match status" value="1"/>
</dbReference>
<dbReference type="CDD" id="cd03194">
    <property type="entry name" value="GST_C_3"/>
    <property type="match status" value="1"/>
</dbReference>
<reference evidence="3 4" key="1">
    <citation type="submission" date="2020-08" db="EMBL/GenBank/DDBJ databases">
        <title>Novel species isolated from subtropical streams in China.</title>
        <authorList>
            <person name="Lu H."/>
        </authorList>
    </citation>
    <scope>NUCLEOTIDE SEQUENCE [LARGE SCALE GENOMIC DNA]</scope>
    <source>
        <strain evidence="3 4">FT31W</strain>
    </source>
</reference>